<dbReference type="Pfam" id="PF12317">
    <property type="entry name" value="IFT46_B_C"/>
    <property type="match status" value="1"/>
</dbReference>
<accession>A0A0G4J1M5</accession>
<dbReference type="PANTHER" id="PTHR13376">
    <property type="entry name" value="INTRAFLAGELLAR TRANSPORT PROTEIN 46 HOMOLOG"/>
    <property type="match status" value="1"/>
</dbReference>
<dbReference type="Proteomes" id="UP000039324">
    <property type="component" value="Unassembled WGS sequence"/>
</dbReference>
<keyword evidence="3" id="KW-0963">Cytoplasm</keyword>
<evidence type="ECO:0000256" key="7">
    <source>
        <dbReference type="SAM" id="MobiDB-lite"/>
    </source>
</evidence>
<evidence type="ECO:0000256" key="1">
    <source>
        <dbReference type="ARBA" id="ARBA00004120"/>
    </source>
</evidence>
<dbReference type="OrthoDB" id="2119217at2759"/>
<dbReference type="PANTHER" id="PTHR13376:SF0">
    <property type="entry name" value="INTRAFLAGELLAR TRANSPORT PROTEIN 46 HOMOLOG"/>
    <property type="match status" value="1"/>
</dbReference>
<dbReference type="GO" id="GO:0005815">
    <property type="term" value="C:microtubule organizing center"/>
    <property type="evidence" value="ECO:0007669"/>
    <property type="project" value="TreeGrafter"/>
</dbReference>
<proteinExistence type="inferred from homology"/>
<keyword evidence="5" id="KW-0206">Cytoskeleton</keyword>
<organism evidence="8 9">
    <name type="scientific">Plasmodiophora brassicae</name>
    <name type="common">Clubroot disease agent</name>
    <dbReference type="NCBI Taxonomy" id="37360"/>
    <lineage>
        <taxon>Eukaryota</taxon>
        <taxon>Sar</taxon>
        <taxon>Rhizaria</taxon>
        <taxon>Endomyxa</taxon>
        <taxon>Phytomyxea</taxon>
        <taxon>Plasmodiophorida</taxon>
        <taxon>Plasmodiophoridae</taxon>
        <taxon>Plasmodiophora</taxon>
    </lineage>
</organism>
<dbReference type="GO" id="GO:0031514">
    <property type="term" value="C:motile cilium"/>
    <property type="evidence" value="ECO:0007669"/>
    <property type="project" value="TreeGrafter"/>
</dbReference>
<dbReference type="GO" id="GO:0042073">
    <property type="term" value="P:intraciliary transport"/>
    <property type="evidence" value="ECO:0007669"/>
    <property type="project" value="InterPro"/>
</dbReference>
<comment type="similarity">
    <text evidence="2">Belongs to the IFT46 family.</text>
</comment>
<evidence type="ECO:0000256" key="3">
    <source>
        <dbReference type="ARBA" id="ARBA00022490"/>
    </source>
</evidence>
<feature type="compositionally biased region" description="Acidic residues" evidence="7">
    <location>
        <begin position="116"/>
        <end position="132"/>
    </location>
</feature>
<dbReference type="GO" id="GO:0030992">
    <property type="term" value="C:intraciliary transport particle B"/>
    <property type="evidence" value="ECO:0007669"/>
    <property type="project" value="TreeGrafter"/>
</dbReference>
<protein>
    <recommendedName>
        <fullName evidence="10">Intraflagellar transport protein 46 homolog</fullName>
    </recommendedName>
</protein>
<keyword evidence="6" id="KW-0966">Cell projection</keyword>
<keyword evidence="9" id="KW-1185">Reference proteome</keyword>
<keyword evidence="4" id="KW-0969">Cilium</keyword>
<feature type="compositionally biased region" description="Polar residues" evidence="7">
    <location>
        <begin position="92"/>
        <end position="105"/>
    </location>
</feature>
<feature type="region of interest" description="Disordered" evidence="7">
    <location>
        <begin position="86"/>
        <end position="148"/>
    </location>
</feature>
<evidence type="ECO:0000256" key="6">
    <source>
        <dbReference type="ARBA" id="ARBA00023273"/>
    </source>
</evidence>
<dbReference type="InterPro" id="IPR022088">
    <property type="entry name" value="Intraflagellar_transp_cmplxB"/>
</dbReference>
<feature type="compositionally biased region" description="Basic and acidic residues" evidence="7">
    <location>
        <begin position="1"/>
        <end position="16"/>
    </location>
</feature>
<evidence type="ECO:0000313" key="9">
    <source>
        <dbReference type="Proteomes" id="UP000039324"/>
    </source>
</evidence>
<dbReference type="STRING" id="37360.A0A0G4J1M5"/>
<dbReference type="AlphaFoldDB" id="A0A0G4J1M5"/>
<reference evidence="8 9" key="1">
    <citation type="submission" date="2015-02" db="EMBL/GenBank/DDBJ databases">
        <authorList>
            <person name="Chooi Y.-H."/>
        </authorList>
    </citation>
    <scope>NUCLEOTIDE SEQUENCE [LARGE SCALE GENOMIC DNA]</scope>
    <source>
        <strain evidence="8">E3</strain>
    </source>
</reference>
<dbReference type="OMA" id="WITSIQD"/>
<gene>
    <name evidence="8" type="ORF">PBRA_002149</name>
</gene>
<dbReference type="EMBL" id="CDSF01000112">
    <property type="protein sequence ID" value="CEP01543.1"/>
    <property type="molecule type" value="Genomic_DNA"/>
</dbReference>
<feature type="region of interest" description="Disordered" evidence="7">
    <location>
        <begin position="1"/>
        <end position="74"/>
    </location>
</feature>
<sequence length="377" mass="41007">MSASDSDARTDLDRSPSPDGDDEFDYGDPSPRPPQKRHGTSVLVPNQHHDEAVELSDDASVGTAPSPTPPDRHLAATNSAAQANHLVKRSRNSVNRVTNSTNGNNLVGVRQGGGGEYDDDSADDDDVDEGDETSQQARSVQPPALYNPADYKDLKVSSEILDLFDYIGRYKPQVMELDTPLAPFVPEYIPSVGDIDAFIKVPRPDGKPDGLGLVVLDEPGANQTDPTVLDLQLRVLSKQSTSATAVTVRSIENADKFPKNITAWITSIQDLHKQKPPPTVSYSRIMPDVDELMQPWAPDYEALINELGDPGTDLNLDLVNTAKLVCAILDIPVYNNLKESLHVLFTLYLEYKTQVAADPSKTAPGIDALDRAEAPIY</sequence>
<evidence type="ECO:0008006" key="10">
    <source>
        <dbReference type="Google" id="ProtNLM"/>
    </source>
</evidence>
<evidence type="ECO:0000256" key="5">
    <source>
        <dbReference type="ARBA" id="ARBA00023212"/>
    </source>
</evidence>
<evidence type="ECO:0000256" key="2">
    <source>
        <dbReference type="ARBA" id="ARBA00007700"/>
    </source>
</evidence>
<name>A0A0G4J1M5_PLABS</name>
<comment type="subcellular location">
    <subcellularLocation>
        <location evidence="1">Cytoplasm</location>
        <location evidence="1">Cytoskeleton</location>
        <location evidence="1">Cilium basal body</location>
    </subcellularLocation>
</comment>
<evidence type="ECO:0000256" key="4">
    <source>
        <dbReference type="ARBA" id="ARBA00023069"/>
    </source>
</evidence>
<evidence type="ECO:0000313" key="8">
    <source>
        <dbReference type="EMBL" id="CEP01543.1"/>
    </source>
</evidence>
<dbReference type="GO" id="GO:0060271">
    <property type="term" value="P:cilium assembly"/>
    <property type="evidence" value="ECO:0007669"/>
    <property type="project" value="TreeGrafter"/>
</dbReference>